<keyword evidence="1" id="KW-0812">Transmembrane</keyword>
<evidence type="ECO:0000313" key="2">
    <source>
        <dbReference type="EMBL" id="WQG85777.1"/>
    </source>
</evidence>
<proteinExistence type="predicted"/>
<feature type="transmembrane region" description="Helical" evidence="1">
    <location>
        <begin position="104"/>
        <end position="124"/>
    </location>
</feature>
<keyword evidence="1" id="KW-0472">Membrane</keyword>
<protein>
    <submittedName>
        <fullName evidence="2">DUF4199 domain-containing protein</fullName>
    </submittedName>
</protein>
<name>A0ABZ0X596_9GAMM</name>
<dbReference type="EMBL" id="CP140158">
    <property type="protein sequence ID" value="WQG85777.1"/>
    <property type="molecule type" value="Genomic_DNA"/>
</dbReference>
<evidence type="ECO:0000256" key="1">
    <source>
        <dbReference type="SAM" id="Phobius"/>
    </source>
</evidence>
<keyword evidence="3" id="KW-1185">Reference proteome</keyword>
<feature type="transmembrane region" description="Helical" evidence="1">
    <location>
        <begin position="31"/>
        <end position="50"/>
    </location>
</feature>
<reference evidence="2 3" key="1">
    <citation type="submission" date="2023-11" db="EMBL/GenBank/DDBJ databases">
        <title>MicrobeMod: A computational toolkit for identifying prokaryotic methylation and restriction-modification with nanopore sequencing.</title>
        <authorList>
            <person name="Crits-Christoph A."/>
            <person name="Kang S.C."/>
            <person name="Lee H."/>
            <person name="Ostrov N."/>
        </authorList>
    </citation>
    <scope>NUCLEOTIDE SEQUENCE [LARGE SCALE GENOMIC DNA]</scope>
    <source>
        <strain evidence="2 3">DSMZ 16071</strain>
    </source>
</reference>
<accession>A0ABZ0X596</accession>
<evidence type="ECO:0000313" key="3">
    <source>
        <dbReference type="Proteomes" id="UP001324185"/>
    </source>
</evidence>
<organism evidence="2 3">
    <name type="scientific">Kangiella aquimarina</name>
    <dbReference type="NCBI Taxonomy" id="261965"/>
    <lineage>
        <taxon>Bacteria</taxon>
        <taxon>Pseudomonadati</taxon>
        <taxon>Pseudomonadota</taxon>
        <taxon>Gammaproteobacteria</taxon>
        <taxon>Kangiellales</taxon>
        <taxon>Kangiellaceae</taxon>
        <taxon>Kangiella</taxon>
    </lineage>
</organism>
<keyword evidence="1" id="KW-1133">Transmembrane helix</keyword>
<sequence length="276" mass="32602">MINLKKIKRCFERVDTDEVHIKKFNFMYQKLNLYLIGSAIVIAFIILNFYDQDYIESREDVLNYKQKIHEQYQNTKKSLESLGESIRGYDEYYEGMLGRYKNDFILIGGMTTLTLIPFIIFFVWRQPAPVCVDRQRQLIYTWHRGKLLAARLDQLQTELRAKSNLALEYSGGWGPMVISLYPAGKVYDDKGKLRKGKRIPIGTFVPQYDYQNHDLKPFIENYMRGLITIPENLETSRSWLEPSPRNEKSLPDEEVLDKAIGEWLEQEKTVYSHYKK</sequence>
<dbReference type="RefSeq" id="WP_018623773.1">
    <property type="nucleotide sequence ID" value="NZ_CP140158.1"/>
</dbReference>
<dbReference type="Proteomes" id="UP001324185">
    <property type="component" value="Chromosome"/>
</dbReference>
<gene>
    <name evidence="2" type="ORF">SR900_02550</name>
</gene>